<accession>A0A8T9QGB9</accession>
<protein>
    <submittedName>
        <fullName evidence="1">Uncharacterized protein</fullName>
    </submittedName>
</protein>
<geneLocation type="plasmid" evidence="1 2">
    <name>unnamed1</name>
</geneLocation>
<dbReference type="KEGG" id="hcu:MUN79_28835"/>
<evidence type="ECO:0000313" key="1">
    <source>
        <dbReference type="EMBL" id="UOQ75198.1"/>
    </source>
</evidence>
<keyword evidence="1" id="KW-0614">Plasmid</keyword>
<dbReference type="RefSeq" id="WP_244678531.1">
    <property type="nucleotide sequence ID" value="NZ_CP095047.1"/>
</dbReference>
<evidence type="ECO:0000313" key="2">
    <source>
        <dbReference type="Proteomes" id="UP000831796"/>
    </source>
</evidence>
<name>A0A8T9QGB9_9BACT</name>
<organism evidence="1 2">
    <name type="scientific">Hymenobacter cellulosilyticus</name>
    <dbReference type="NCBI Taxonomy" id="2932248"/>
    <lineage>
        <taxon>Bacteria</taxon>
        <taxon>Pseudomonadati</taxon>
        <taxon>Bacteroidota</taxon>
        <taxon>Cytophagia</taxon>
        <taxon>Cytophagales</taxon>
        <taxon>Hymenobacteraceae</taxon>
        <taxon>Hymenobacter</taxon>
    </lineage>
</organism>
<keyword evidence="2" id="KW-1185">Reference proteome</keyword>
<reference evidence="1" key="1">
    <citation type="submission" date="2022-04" db="EMBL/GenBank/DDBJ databases">
        <title>Hymenobacter sp. isolated from the air.</title>
        <authorList>
            <person name="Won M."/>
            <person name="Lee C.-M."/>
            <person name="Woen H.-Y."/>
            <person name="Kwon S.-W."/>
        </authorList>
    </citation>
    <scope>NUCLEOTIDE SEQUENCE</scope>
    <source>
        <strain evidence="1">5116S-3</strain>
        <plasmid evidence="1">unnamed1</plasmid>
    </source>
</reference>
<sequence>MLFRNRRLVRAVSCLLLLEMVGSLVTPAISWAAMGPGQPEFTSYESPGSTDMVNLTTGDMTYNIPVLDVPGPERSFSLPLTYRAGIRLEQEASWVGLGWSLNAGAIARSLNNYPDDISEETYTSYYKKEVGKSWTGGIPGLLDLAWDSETGHSGTADLIGLASLGWENGKVNSGDLVGVKYTKGQGVSVDPVRMAFAAVSIASIGSSSAVSGATNAASKAMAIGGEVGLQVGTSAAIGTALSTLGRSGGSGGGSNQAIVRAKKKFLHTNYWIFFDDNKQETMYGSLYFHEMSKNASPAWKNAPGYHRGPIIYDGEVTNPYASPATFKQALVYNYFRDYGVDQHLEREVGADLHQHAEAVEPDYRVVSLRPLSIAHDDFSVMGNGVSGSIRPQLLEVGSVAFPKKISQEHDKYNVVPFLDDYKISFRFENSASNGYDYHKYAAPTGENQTGIESSLNTYSENPQYEVPSLVLRDTRLKSLFTAKPGSGKPLRLLPRLRQHARESSIAITRRLEFGNAGWYKANTWSGIPIKTSRICIPLRMATGKNSWNSTSRGRERCAN</sequence>
<dbReference type="EMBL" id="CP095047">
    <property type="protein sequence ID" value="UOQ75198.1"/>
    <property type="molecule type" value="Genomic_DNA"/>
</dbReference>
<dbReference type="Proteomes" id="UP000831796">
    <property type="component" value="Plasmid unnamed1"/>
</dbReference>
<dbReference type="AlphaFoldDB" id="A0A8T9QGB9"/>
<gene>
    <name evidence="1" type="ORF">MUN79_28835</name>
</gene>
<proteinExistence type="predicted"/>